<dbReference type="Gene3D" id="3.40.50.2300">
    <property type="match status" value="1"/>
</dbReference>
<comment type="caution">
    <text evidence="1">Lacks conserved residue(s) required for the propagation of feature annotation.</text>
</comment>
<dbReference type="CDD" id="cd00156">
    <property type="entry name" value="REC"/>
    <property type="match status" value="1"/>
</dbReference>
<dbReference type="AlphaFoldDB" id="A0A8A4TF91"/>
<proteinExistence type="predicted"/>
<sequence length="121" mass="14065">MKQVLLVEPDFYPRVAIDDQLAPHGYHVVSVKRVRDALIKLKTQVFKMVLMSYEDVDPALRFLATLRQTQNKIPVILLTKRPTQEDLFRLMTFPPIEVMVKPYSLHKLLDRMDAICKGIES</sequence>
<dbReference type="SUPFAM" id="SSF52172">
    <property type="entry name" value="CheY-like"/>
    <property type="match status" value="1"/>
</dbReference>
<name>A0A8A4TF91_SULCO</name>
<dbReference type="Proteomes" id="UP000663929">
    <property type="component" value="Chromosome"/>
</dbReference>
<organism evidence="3 4">
    <name type="scientific">Sulfidibacter corallicola</name>
    <dbReference type="NCBI Taxonomy" id="2818388"/>
    <lineage>
        <taxon>Bacteria</taxon>
        <taxon>Pseudomonadati</taxon>
        <taxon>Acidobacteriota</taxon>
        <taxon>Holophagae</taxon>
        <taxon>Acanthopleuribacterales</taxon>
        <taxon>Acanthopleuribacteraceae</taxon>
        <taxon>Sulfidibacter</taxon>
    </lineage>
</organism>
<dbReference type="GO" id="GO:0000160">
    <property type="term" value="P:phosphorelay signal transduction system"/>
    <property type="evidence" value="ECO:0007669"/>
    <property type="project" value="InterPro"/>
</dbReference>
<dbReference type="KEGG" id="scor:J3U87_21690"/>
<keyword evidence="4" id="KW-1185">Reference proteome</keyword>
<protein>
    <submittedName>
        <fullName evidence="3">Response regulator</fullName>
    </submittedName>
</protein>
<dbReference type="EMBL" id="CP071793">
    <property type="protein sequence ID" value="QTD48207.1"/>
    <property type="molecule type" value="Genomic_DNA"/>
</dbReference>
<evidence type="ECO:0000313" key="3">
    <source>
        <dbReference type="EMBL" id="QTD48207.1"/>
    </source>
</evidence>
<feature type="domain" description="Response regulatory" evidence="2">
    <location>
        <begin position="3"/>
        <end position="116"/>
    </location>
</feature>
<dbReference type="RefSeq" id="WP_237377865.1">
    <property type="nucleotide sequence ID" value="NZ_CP071793.1"/>
</dbReference>
<dbReference type="PROSITE" id="PS50110">
    <property type="entry name" value="RESPONSE_REGULATORY"/>
    <property type="match status" value="1"/>
</dbReference>
<accession>A0A8A4TF91</accession>
<evidence type="ECO:0000256" key="1">
    <source>
        <dbReference type="PROSITE-ProRule" id="PRU00169"/>
    </source>
</evidence>
<evidence type="ECO:0000259" key="2">
    <source>
        <dbReference type="PROSITE" id="PS50110"/>
    </source>
</evidence>
<dbReference type="InterPro" id="IPR011006">
    <property type="entry name" value="CheY-like_superfamily"/>
</dbReference>
<gene>
    <name evidence="3" type="ORF">J3U87_21690</name>
</gene>
<evidence type="ECO:0000313" key="4">
    <source>
        <dbReference type="Proteomes" id="UP000663929"/>
    </source>
</evidence>
<dbReference type="InterPro" id="IPR001789">
    <property type="entry name" value="Sig_transdc_resp-reg_receiver"/>
</dbReference>
<reference evidence="3" key="1">
    <citation type="submission" date="2021-03" db="EMBL/GenBank/DDBJ databases">
        <title>Acanthopleuribacteraceae sp. M133.</title>
        <authorList>
            <person name="Wang G."/>
        </authorList>
    </citation>
    <scope>NUCLEOTIDE SEQUENCE</scope>
    <source>
        <strain evidence="3">M133</strain>
    </source>
</reference>